<dbReference type="GeneID" id="20653644"/>
<dbReference type="InterPro" id="IPR000048">
    <property type="entry name" value="IQ_motif_EF-hand-BS"/>
</dbReference>
<dbReference type="InParanoid" id="G4YN12"/>
<organism evidence="2 3">
    <name type="scientific">Phytophthora sojae (strain P6497)</name>
    <name type="common">Soybean stem and root rot agent</name>
    <name type="synonym">Phytophthora megasperma f. sp. glycines</name>
    <dbReference type="NCBI Taxonomy" id="1094619"/>
    <lineage>
        <taxon>Eukaryota</taxon>
        <taxon>Sar</taxon>
        <taxon>Stramenopiles</taxon>
        <taxon>Oomycota</taxon>
        <taxon>Peronosporomycetes</taxon>
        <taxon>Peronosporales</taxon>
        <taxon>Peronosporaceae</taxon>
        <taxon>Phytophthora</taxon>
    </lineage>
</organism>
<dbReference type="PANTHER" id="PTHR46723">
    <property type="entry name" value="LEUCINE-RICH REPEAT AND IQ DOMAIN-CONTAINING PROTEIN 3"/>
    <property type="match status" value="1"/>
</dbReference>
<feature type="region of interest" description="Disordered" evidence="1">
    <location>
        <begin position="1199"/>
        <end position="1223"/>
    </location>
</feature>
<name>G4YN12_PHYSP</name>
<dbReference type="Proteomes" id="UP000002640">
    <property type="component" value="Unassembled WGS sequence"/>
</dbReference>
<evidence type="ECO:0000256" key="1">
    <source>
        <dbReference type="SAM" id="MobiDB-lite"/>
    </source>
</evidence>
<protein>
    <submittedName>
        <fullName evidence="2">Uncharacterized protein</fullName>
    </submittedName>
</protein>
<keyword evidence="3" id="KW-1185">Reference proteome</keyword>
<evidence type="ECO:0000313" key="2">
    <source>
        <dbReference type="EMBL" id="EGZ29807.1"/>
    </source>
</evidence>
<dbReference type="PROSITE" id="PS50096">
    <property type="entry name" value="IQ"/>
    <property type="match status" value="2"/>
</dbReference>
<feature type="region of interest" description="Disordered" evidence="1">
    <location>
        <begin position="1125"/>
        <end position="1173"/>
    </location>
</feature>
<feature type="compositionally biased region" description="Pro residues" evidence="1">
    <location>
        <begin position="1155"/>
        <end position="1166"/>
    </location>
</feature>
<dbReference type="SUPFAM" id="SSF52058">
    <property type="entry name" value="L domain-like"/>
    <property type="match status" value="1"/>
</dbReference>
<dbReference type="InterPro" id="IPR001611">
    <property type="entry name" value="Leu-rich_rpt"/>
</dbReference>
<dbReference type="Gene3D" id="3.80.10.10">
    <property type="entry name" value="Ribonuclease Inhibitor"/>
    <property type="match status" value="1"/>
</dbReference>
<accession>G4YN12</accession>
<dbReference type="InterPro" id="IPR052859">
    <property type="entry name" value="LRR-IQ_domain_protein"/>
</dbReference>
<dbReference type="EMBL" id="JH159151">
    <property type="protein sequence ID" value="EGZ29807.1"/>
    <property type="molecule type" value="Genomic_DNA"/>
</dbReference>
<gene>
    <name evidence="2" type="ORF">PHYSODRAFT_468098</name>
</gene>
<feature type="region of interest" description="Disordered" evidence="1">
    <location>
        <begin position="1"/>
        <end position="86"/>
    </location>
</feature>
<dbReference type="PROSITE" id="PS51450">
    <property type="entry name" value="LRR"/>
    <property type="match status" value="1"/>
</dbReference>
<dbReference type="KEGG" id="psoj:PHYSODRAFT_468098"/>
<feature type="compositionally biased region" description="Acidic residues" evidence="1">
    <location>
        <begin position="16"/>
        <end position="60"/>
    </location>
</feature>
<dbReference type="PANTHER" id="PTHR46723:SF1">
    <property type="entry name" value="LEUCINE-RICH REPEAT AND IQ DOMAIN-CONTAINING PROTEIN 3"/>
    <property type="match status" value="1"/>
</dbReference>
<dbReference type="OMA" id="MNPFREF"/>
<reference evidence="2 3" key="1">
    <citation type="journal article" date="2006" name="Science">
        <title>Phytophthora genome sequences uncover evolutionary origins and mechanisms of pathogenesis.</title>
        <authorList>
            <person name="Tyler B.M."/>
            <person name="Tripathy S."/>
            <person name="Zhang X."/>
            <person name="Dehal P."/>
            <person name="Jiang R.H."/>
            <person name="Aerts A."/>
            <person name="Arredondo F.D."/>
            <person name="Baxter L."/>
            <person name="Bensasson D."/>
            <person name="Beynon J.L."/>
            <person name="Chapman J."/>
            <person name="Damasceno C.M."/>
            <person name="Dorrance A.E."/>
            <person name="Dou D."/>
            <person name="Dickerman A.W."/>
            <person name="Dubchak I.L."/>
            <person name="Garbelotto M."/>
            <person name="Gijzen M."/>
            <person name="Gordon S.G."/>
            <person name="Govers F."/>
            <person name="Grunwald N.J."/>
            <person name="Huang W."/>
            <person name="Ivors K.L."/>
            <person name="Jones R.W."/>
            <person name="Kamoun S."/>
            <person name="Krampis K."/>
            <person name="Lamour K.H."/>
            <person name="Lee M.K."/>
            <person name="McDonald W.H."/>
            <person name="Medina M."/>
            <person name="Meijer H.J."/>
            <person name="Nordberg E.K."/>
            <person name="Maclean D.J."/>
            <person name="Ospina-Giraldo M.D."/>
            <person name="Morris P.F."/>
            <person name="Phuntumart V."/>
            <person name="Putnam N.H."/>
            <person name="Rash S."/>
            <person name="Rose J.K."/>
            <person name="Sakihama Y."/>
            <person name="Salamov A.A."/>
            <person name="Savidor A."/>
            <person name="Scheuring C.F."/>
            <person name="Smith B.M."/>
            <person name="Sobral B.W."/>
            <person name="Terry A."/>
            <person name="Torto-Alalibo T.A."/>
            <person name="Win J."/>
            <person name="Xu Z."/>
            <person name="Zhang H."/>
            <person name="Grigoriev I.V."/>
            <person name="Rokhsar D.S."/>
            <person name="Boore J.L."/>
        </authorList>
    </citation>
    <scope>NUCLEOTIDE SEQUENCE [LARGE SCALE GENOMIC DNA]</scope>
    <source>
        <strain evidence="2 3">P6497</strain>
    </source>
</reference>
<feature type="region of interest" description="Disordered" evidence="1">
    <location>
        <begin position="490"/>
        <end position="518"/>
    </location>
</feature>
<evidence type="ECO:0000313" key="3">
    <source>
        <dbReference type="Proteomes" id="UP000002640"/>
    </source>
</evidence>
<dbReference type="RefSeq" id="XP_009517082.1">
    <property type="nucleotide sequence ID" value="XM_009518787.1"/>
</dbReference>
<dbReference type="SMART" id="SM00015">
    <property type="entry name" value="IQ"/>
    <property type="match status" value="2"/>
</dbReference>
<proteinExistence type="predicted"/>
<dbReference type="InterPro" id="IPR032675">
    <property type="entry name" value="LRR_dom_sf"/>
</dbReference>
<sequence>MSSLLEEPLDEAIKADEEETEVPAQLDETEEENQITEEGEIEAAEIEADEGALAEEDEQTEVSAEASMGEAARENGDVSPWGEDETNQEVEAGAEDDGDDDDDDGDDAWEWQLRVVQRVSEGMLDLSLFTSGGFDFVVVLNVQQNALRDLEPIAGMARTLRVLNATQNEIATLPGLDFWTKFRCLSLCFLAQNALRTWTDVLGLEGCAGSLTWLTLANNPLMTLKNARSFVVNKLPFLKALDNFVTTDQEVIQHARPNARFSALAPRLSISHLHMPLEFETDDAALVYAGETEAAVASIFADNSPSVRAQKLVRGYLSRRANFPRFRNVRELVIHVQKHIRGFLLRQRIKRQICDLVAANGESRLLMASVAAGHGLLSPLARRTFEKMLPMVRRWRTQFQARKRAVAIKKIRFWCQMVYQRHARRTRQLLRDQQEIWIYYTPEFEQELLTLATRVARRDPYLMTLSRDDRLELLRERCAHSGISVLRGPNPNSNVVRVATDPSDRPPTPESRGQHFQREEDEGYKLLRMTQDAQSTLDGSPQTEQQPYRATPPGWPALIRAFPSDNVLENRLLVTEKQFLQQDLERIVSIQAQHRQAIANSEAKEGQSPTRLQSMMKLQSRAVLVHLGQVARQVRQRLVICNRKILSACVKQQQRRREQLASKTHFSMAKTKVRARGHAPTRWERKKLTSESSEHACGYRKMKVFIPWTIDMYLHIVASLERAVAMCSVGPAKAFALPYEEAKRADAALLIQSAWRASFCHSRRNALEITIARALVCIQRWWRFRIGLRRRLDVLRACMLVGASINSRTLFMEASVYQTLAESWPAVQAIISRHRCHEHRLHCRIVSGAHVELTLTPGQLLLYNASREERSILLPQHQHQQIPTGTSSHVSSSKIELWSNQRCSAYFPVWMPGTPDPVQESMTSRFEDAAALLLVDGVQVEPTLMERELMLGITQPPVAEMFAQMNPFREFPMCQRVVNSATRVMELVHRLSAHKSTRNWQLEPAQQGIDATSFVRLTFESIDEARKRALVLLCKTFDPITKTYARMFSLEALFGAAFRHHQWALSQAATQEEVESVLDESRVWLQDEFPSRWWINTERKLEKLRAAVAARGASKSVLATARASPTFHVQQIPPREPQTIEPVRPPDVETRGPPRVFPRPPQPESPPKNTSAVPLHVVESTLPQDAERHPSDRIQVQVSTIPTQPQAPSRPASPCTPSGSSRHQKLVNRLGKACYACIEDKQYQEQQTRDHHVRDLREEGERAMEALIVDRRMLQREKATVVASIKLDIDVKLQRMRFERELEQIHTRGELEQQRNTSRRRKLTREFETNFVAQSGALMRRAARAAVASSLKAEEQEQQRLTAAVKVREAEALERRRDAKSFWFVRNRQEKRDMEAVRQLRSAEADKAERSRLASLQRRINEDSEIKKMLRLM</sequence>